<dbReference type="PATRIC" id="fig|292564.3.peg.1633"/>
<evidence type="ECO:0000256" key="4">
    <source>
        <dbReference type="ARBA" id="ARBA00022833"/>
    </source>
</evidence>
<comment type="cofactor">
    <cofactor evidence="1">
        <name>Zn(2+)</name>
        <dbReference type="ChEBI" id="CHEBI:29105"/>
    </cofactor>
</comment>
<dbReference type="GO" id="GO:0008198">
    <property type="term" value="F:ferrous iron binding"/>
    <property type="evidence" value="ECO:0007669"/>
    <property type="project" value="InterPro"/>
</dbReference>
<sequence length="263" mass="28522">MIQAPTPALFIGHGSPMNAIEANRFTRAWAACFAALPRPQAILCVSAHWETDGTKVTAMERPRTIHDFGGFPAELFAVDYPAPGSLALAERIRRLVPEIALDHTWGLDHGTWSVLRPMRPAADLPVVQLSLDRRRSPREHLKLARRLRPLRQEGVLVLGSGNLVHNLGRILWGEGAHGWAEAFDQLLAERISSGPLEDLLDPLALGPDAALALPSLEHYLPLLYVLGVRDPGEPLGFFTAEVTLGAISMRSLKVGSDGGSGVP</sequence>
<accession>K9P662</accession>
<dbReference type="SUPFAM" id="SSF53213">
    <property type="entry name" value="LigB-like"/>
    <property type="match status" value="1"/>
</dbReference>
<dbReference type="KEGG" id="cgc:Cyagr_1719"/>
<organism evidence="7 8">
    <name type="scientific">Cyanobium gracile (strain ATCC 27147 / PCC 6307)</name>
    <dbReference type="NCBI Taxonomy" id="292564"/>
    <lineage>
        <taxon>Bacteria</taxon>
        <taxon>Bacillati</taxon>
        <taxon>Cyanobacteriota</taxon>
        <taxon>Cyanophyceae</taxon>
        <taxon>Synechococcales</taxon>
        <taxon>Prochlorococcaceae</taxon>
        <taxon>Cyanobium</taxon>
    </lineage>
</organism>
<comment type="similarity">
    <text evidence="2">Belongs to the DODA-type extradiol aromatic ring-opening dioxygenase family.</text>
</comment>
<dbReference type="Pfam" id="PF02900">
    <property type="entry name" value="LigB"/>
    <property type="match status" value="1"/>
</dbReference>
<dbReference type="Gene3D" id="3.40.830.10">
    <property type="entry name" value="LigB-like"/>
    <property type="match status" value="1"/>
</dbReference>
<dbReference type="STRING" id="292564.Cyagr_1719"/>
<proteinExistence type="inferred from homology"/>
<name>K9P662_CYAGP</name>
<keyword evidence="5" id="KW-0560">Oxidoreductase</keyword>
<evidence type="ECO:0000313" key="7">
    <source>
        <dbReference type="EMBL" id="AFY28867.1"/>
    </source>
</evidence>
<reference evidence="8" key="1">
    <citation type="journal article" date="2013" name="Proc. Natl. Acad. Sci. U.S.A.">
        <title>Improving the coverage of the cyanobacterial phylum using diversity-driven genome sequencing.</title>
        <authorList>
            <person name="Shih P.M."/>
            <person name="Wu D."/>
            <person name="Latifi A."/>
            <person name="Axen S.D."/>
            <person name="Fewer D.P."/>
            <person name="Talla E."/>
            <person name="Calteau A."/>
            <person name="Cai F."/>
            <person name="Tandeau de Marsac N."/>
            <person name="Rippka R."/>
            <person name="Herdman M."/>
            <person name="Sivonen K."/>
            <person name="Coursin T."/>
            <person name="Laurent T."/>
            <person name="Goodwin L."/>
            <person name="Nolan M."/>
            <person name="Davenport K.W."/>
            <person name="Han C.S."/>
            <person name="Rubin E.M."/>
            <person name="Eisen J.A."/>
            <person name="Woyke T."/>
            <person name="Gugger M."/>
            <person name="Kerfeld C.A."/>
        </authorList>
    </citation>
    <scope>NUCLEOTIDE SEQUENCE [LARGE SCALE GENOMIC DNA]</scope>
    <source>
        <strain evidence="8">ATCC 27147 / PCC 6307</strain>
    </source>
</reference>
<dbReference type="Proteomes" id="UP000010388">
    <property type="component" value="Chromosome"/>
</dbReference>
<dbReference type="HOGENOM" id="CLU_046582_2_0_3"/>
<dbReference type="RefSeq" id="WP_015109317.1">
    <property type="nucleotide sequence ID" value="NC_019675.1"/>
</dbReference>
<dbReference type="PIRSF" id="PIRSF006157">
    <property type="entry name" value="Doxgns_DODA"/>
    <property type="match status" value="1"/>
</dbReference>
<evidence type="ECO:0000313" key="8">
    <source>
        <dbReference type="Proteomes" id="UP000010388"/>
    </source>
</evidence>
<keyword evidence="3" id="KW-0479">Metal-binding</keyword>
<evidence type="ECO:0000256" key="5">
    <source>
        <dbReference type="ARBA" id="ARBA00023002"/>
    </source>
</evidence>
<keyword evidence="4" id="KW-0862">Zinc</keyword>
<dbReference type="CDD" id="cd07363">
    <property type="entry name" value="45_DOPA_Dioxygenase"/>
    <property type="match status" value="1"/>
</dbReference>
<dbReference type="PANTHER" id="PTHR30096:SF0">
    <property type="entry name" value="4,5-DOPA DIOXYGENASE EXTRADIOL-LIKE PROTEIN"/>
    <property type="match status" value="1"/>
</dbReference>
<protein>
    <recommendedName>
        <fullName evidence="6">Extradiol ring-cleavage dioxygenase class III enzyme subunit B domain-containing protein</fullName>
    </recommendedName>
</protein>
<dbReference type="PANTHER" id="PTHR30096">
    <property type="entry name" value="4,5-DOPA DIOXYGENASE EXTRADIOL-LIKE PROTEIN"/>
    <property type="match status" value="1"/>
</dbReference>
<evidence type="ECO:0000256" key="1">
    <source>
        <dbReference type="ARBA" id="ARBA00001947"/>
    </source>
</evidence>
<feature type="domain" description="Extradiol ring-cleavage dioxygenase class III enzyme subunit B" evidence="6">
    <location>
        <begin position="22"/>
        <end position="229"/>
    </location>
</feature>
<dbReference type="InterPro" id="IPR004183">
    <property type="entry name" value="Xdiol_dOase_suB"/>
</dbReference>
<dbReference type="GO" id="GO:0016702">
    <property type="term" value="F:oxidoreductase activity, acting on single donors with incorporation of molecular oxygen, incorporation of two atoms of oxygen"/>
    <property type="evidence" value="ECO:0007669"/>
    <property type="project" value="UniProtKB-ARBA"/>
</dbReference>
<dbReference type="GO" id="GO:0008270">
    <property type="term" value="F:zinc ion binding"/>
    <property type="evidence" value="ECO:0007669"/>
    <property type="project" value="InterPro"/>
</dbReference>
<gene>
    <name evidence="7" type="ordered locus">Cyagr_1719</name>
</gene>
<dbReference type="AlphaFoldDB" id="K9P662"/>
<evidence type="ECO:0000256" key="2">
    <source>
        <dbReference type="ARBA" id="ARBA00007581"/>
    </source>
</evidence>
<evidence type="ECO:0000259" key="6">
    <source>
        <dbReference type="Pfam" id="PF02900"/>
    </source>
</evidence>
<evidence type="ECO:0000256" key="3">
    <source>
        <dbReference type="ARBA" id="ARBA00022723"/>
    </source>
</evidence>
<dbReference type="InterPro" id="IPR014436">
    <property type="entry name" value="Extradiol_dOase_DODA"/>
</dbReference>
<dbReference type="eggNOG" id="COG3384">
    <property type="taxonomic scope" value="Bacteria"/>
</dbReference>
<dbReference type="EMBL" id="CP003495">
    <property type="protein sequence ID" value="AFY28867.1"/>
    <property type="molecule type" value="Genomic_DNA"/>
</dbReference>
<dbReference type="NCBIfam" id="NF007914">
    <property type="entry name" value="PRK10628.1"/>
    <property type="match status" value="1"/>
</dbReference>